<dbReference type="EMBL" id="LNRQ01000004">
    <property type="protein sequence ID" value="KZM98026.1"/>
    <property type="molecule type" value="Genomic_DNA"/>
</dbReference>
<feature type="compositionally biased region" description="Basic residues" evidence="2">
    <location>
        <begin position="26"/>
        <end position="36"/>
    </location>
</feature>
<keyword evidence="1" id="KW-0805">Transcription regulation</keyword>
<keyword evidence="1" id="KW-0238">DNA-binding</keyword>
<dbReference type="AlphaFoldDB" id="A0A165XCB7"/>
<dbReference type="GO" id="GO:0005634">
    <property type="term" value="C:nucleus"/>
    <property type="evidence" value="ECO:0007669"/>
    <property type="project" value="UniProtKB-SubCell"/>
</dbReference>
<dbReference type="Gramene" id="KZM98026">
    <property type="protein sequence ID" value="KZM98026"/>
    <property type="gene ID" value="DCAR_014612"/>
</dbReference>
<gene>
    <name evidence="3" type="ORF">DCAR_014612</name>
</gene>
<feature type="region of interest" description="Disordered" evidence="2">
    <location>
        <begin position="1"/>
        <end position="47"/>
    </location>
</feature>
<sequence length="132" mass="13516">MEGEGVIHYGPGAATEGVTPVNAEGKKKRRRPKKHGRESPRDIGGKKAIVGSMTVSLAGPNGSVMGGVLAGSLIAAAPVQGRLGIITDQNFCAHQVVITSFRPSNEEPKQFAPTSSLVPATGDGETRGAKTG</sequence>
<dbReference type="InterPro" id="IPR039605">
    <property type="entry name" value="AHL"/>
</dbReference>
<dbReference type="PANTHER" id="PTHR31500">
    <property type="entry name" value="AT-HOOK MOTIF NUCLEAR-LOCALIZED PROTEIN 9"/>
    <property type="match status" value="1"/>
</dbReference>
<comment type="domain">
    <text evidence="1">The PPC domain mediates interactions between AHL proteins.</text>
</comment>
<reference evidence="3" key="1">
    <citation type="journal article" date="2016" name="Nat. Genet.">
        <title>A high-quality carrot genome assembly provides new insights into carotenoid accumulation and asterid genome evolution.</title>
        <authorList>
            <person name="Iorizzo M."/>
            <person name="Ellison S."/>
            <person name="Senalik D."/>
            <person name="Zeng P."/>
            <person name="Satapoomin P."/>
            <person name="Huang J."/>
            <person name="Bowman M."/>
            <person name="Iovene M."/>
            <person name="Sanseverino W."/>
            <person name="Cavagnaro P."/>
            <person name="Yildiz M."/>
            <person name="Macko-Podgorni A."/>
            <person name="Moranska E."/>
            <person name="Grzebelus E."/>
            <person name="Grzebelus D."/>
            <person name="Ashrafi H."/>
            <person name="Zheng Z."/>
            <person name="Cheng S."/>
            <person name="Spooner D."/>
            <person name="Van Deynze A."/>
            <person name="Simon P."/>
        </authorList>
    </citation>
    <scope>NUCLEOTIDE SEQUENCE [LARGE SCALE GENOMIC DNA]</scope>
    <source>
        <tissue evidence="3">Leaf</tissue>
    </source>
</reference>
<comment type="caution">
    <text evidence="3">The sequence shown here is derived from an EMBL/GenBank/DDBJ whole genome shotgun (WGS) entry which is preliminary data.</text>
</comment>
<comment type="function">
    <text evidence="1">Transcription factor that specifically binds AT-rich DNA sequences related to the nuclear matrix attachment regions (MARs).</text>
</comment>
<keyword evidence="1" id="KW-0539">Nucleus</keyword>
<comment type="subcellular location">
    <subcellularLocation>
        <location evidence="1">Nucleus</location>
    </subcellularLocation>
</comment>
<organism evidence="3">
    <name type="scientific">Daucus carota subsp. sativus</name>
    <name type="common">Carrot</name>
    <dbReference type="NCBI Taxonomy" id="79200"/>
    <lineage>
        <taxon>Eukaryota</taxon>
        <taxon>Viridiplantae</taxon>
        <taxon>Streptophyta</taxon>
        <taxon>Embryophyta</taxon>
        <taxon>Tracheophyta</taxon>
        <taxon>Spermatophyta</taxon>
        <taxon>Magnoliopsida</taxon>
        <taxon>eudicotyledons</taxon>
        <taxon>Gunneridae</taxon>
        <taxon>Pentapetalae</taxon>
        <taxon>asterids</taxon>
        <taxon>campanulids</taxon>
        <taxon>Apiales</taxon>
        <taxon>Apiaceae</taxon>
        <taxon>Apioideae</taxon>
        <taxon>Scandiceae</taxon>
        <taxon>Daucinae</taxon>
        <taxon>Daucus</taxon>
        <taxon>Daucus sect. Daucus</taxon>
    </lineage>
</organism>
<proteinExistence type="predicted"/>
<name>A0A165XCB7_DAUCS</name>
<protein>
    <recommendedName>
        <fullName evidence="1">AT-hook motif nuclear-localized protein</fullName>
    </recommendedName>
</protein>
<dbReference type="GO" id="GO:0003680">
    <property type="term" value="F:minor groove of adenine-thymine-rich DNA binding"/>
    <property type="evidence" value="ECO:0007669"/>
    <property type="project" value="UniProtKB-UniRule"/>
</dbReference>
<dbReference type="PANTHER" id="PTHR31500:SF57">
    <property type="entry name" value="AT-HOOK MOTIF NUCLEAR-LOCALIZED PROTEIN 10"/>
    <property type="match status" value="1"/>
</dbReference>
<evidence type="ECO:0000256" key="2">
    <source>
        <dbReference type="SAM" id="MobiDB-lite"/>
    </source>
</evidence>
<evidence type="ECO:0000313" key="3">
    <source>
        <dbReference type="EMBL" id="KZM98026.1"/>
    </source>
</evidence>
<dbReference type="SUPFAM" id="SSF117856">
    <property type="entry name" value="AF0104/ALDC/Ptd012-like"/>
    <property type="match status" value="1"/>
</dbReference>
<evidence type="ECO:0000256" key="1">
    <source>
        <dbReference type="RuleBase" id="RU367031"/>
    </source>
</evidence>
<feature type="region of interest" description="Disordered" evidence="2">
    <location>
        <begin position="103"/>
        <end position="132"/>
    </location>
</feature>
<keyword evidence="1" id="KW-0804">Transcription</keyword>
<accession>A0A165XCB7</accession>